<reference evidence="1 2" key="1">
    <citation type="submission" date="2024-04" db="EMBL/GenBank/DDBJ databases">
        <title>Kosakonia calanthae sp. nov., a halophilic bacterium isolated from leaves of Calanthe tiplacata.</title>
        <authorList>
            <person name="Wu P."/>
        </authorList>
    </citation>
    <scope>NUCLEOTIDE SEQUENCE [LARGE SCALE GENOMIC DNA]</scope>
    <source>
        <strain evidence="1 2">BYX6</strain>
    </source>
</reference>
<dbReference type="Proteomes" id="UP001466893">
    <property type="component" value="Chromosome"/>
</dbReference>
<dbReference type="EMBL" id="CP151800">
    <property type="protein sequence ID" value="WZV97737.1"/>
    <property type="molecule type" value="Genomic_DNA"/>
</dbReference>
<name>A0ABZ3B533_9ENTR</name>
<evidence type="ECO:0000313" key="2">
    <source>
        <dbReference type="Proteomes" id="UP001466893"/>
    </source>
</evidence>
<accession>A0ABZ3B533</accession>
<evidence type="ECO:0000313" key="1">
    <source>
        <dbReference type="EMBL" id="WZV97737.1"/>
    </source>
</evidence>
<organism evidence="1 2">
    <name type="scientific">Kosakonia calanthes</name>
    <dbReference type="NCBI Taxonomy" id="3139408"/>
    <lineage>
        <taxon>Bacteria</taxon>
        <taxon>Pseudomonadati</taxon>
        <taxon>Pseudomonadota</taxon>
        <taxon>Gammaproteobacteria</taxon>
        <taxon>Enterobacterales</taxon>
        <taxon>Enterobacteriaceae</taxon>
        <taxon>Kosakonia</taxon>
    </lineage>
</organism>
<proteinExistence type="predicted"/>
<sequence>MLHAILNGKARRVNLNNEGSQSWRTVFQHYEDLLTAAFWGRISYLSDASMRSLLSALLVTDTAQWGKFDSLVFWPKYSFPEVIDDGVRHWVNEKDEFAEPDVVLTFEHATLIVEVKPPQGGQQYQQQWCKEIYAWKNSEDAQHALHFLAVGNLPNRAASLFAELADLFDDVAFYGVEWRDVRAKMEHPTNDWSTEQDQRVIADCLNALDLYGIRAPLRPWPLFTTFLDNADLSAGFSFLQGKQ</sequence>
<protein>
    <submittedName>
        <fullName evidence="1">Uncharacterized protein</fullName>
    </submittedName>
</protein>
<keyword evidence="2" id="KW-1185">Reference proteome</keyword>
<gene>
    <name evidence="1" type="ORF">AAEY27_19125</name>
</gene>
<dbReference type="RefSeq" id="WP_342322378.1">
    <property type="nucleotide sequence ID" value="NZ_CP151800.1"/>
</dbReference>